<sequence>MQTAQPIKEIETLSKLLLVGLDVNTIAKDKFGTAWANDPVVAPRV</sequence>
<evidence type="ECO:0000313" key="1">
    <source>
        <dbReference type="EMBL" id="SCZ48852.1"/>
    </source>
</evidence>
<accession>A0A1G5PH71</accession>
<reference evidence="2" key="1">
    <citation type="submission" date="2016-10" db="EMBL/GenBank/DDBJ databases">
        <authorList>
            <person name="de Groot N.N."/>
        </authorList>
    </citation>
    <scope>NUCLEOTIDE SEQUENCE [LARGE SCALE GENOMIC DNA]</scope>
    <source>
        <strain evidence="2">DSM 15758</strain>
    </source>
</reference>
<evidence type="ECO:0000313" key="2">
    <source>
        <dbReference type="Proteomes" id="UP000183046"/>
    </source>
</evidence>
<proteinExistence type="predicted"/>
<dbReference type="AlphaFoldDB" id="A0A1G5PH71"/>
<organism evidence="1 2">
    <name type="scientific">Pseudomonas oryzihabitans</name>
    <dbReference type="NCBI Taxonomy" id="47885"/>
    <lineage>
        <taxon>Bacteria</taxon>
        <taxon>Pseudomonadati</taxon>
        <taxon>Pseudomonadota</taxon>
        <taxon>Gammaproteobacteria</taxon>
        <taxon>Pseudomonadales</taxon>
        <taxon>Pseudomonadaceae</taxon>
        <taxon>Pseudomonas</taxon>
    </lineage>
</organism>
<dbReference type="RefSeq" id="WP_169887028.1">
    <property type="nucleotide sequence ID" value="NZ_FMWB01000037.1"/>
</dbReference>
<dbReference type="EMBL" id="FMWB01000037">
    <property type="protein sequence ID" value="SCZ48852.1"/>
    <property type="molecule type" value="Genomic_DNA"/>
</dbReference>
<name>A0A1G5PH71_9PSED</name>
<dbReference type="Proteomes" id="UP000183046">
    <property type="component" value="Unassembled WGS sequence"/>
</dbReference>
<gene>
    <name evidence="1" type="ORF">SAMN05216279_1376</name>
</gene>
<protein>
    <submittedName>
        <fullName evidence="1">Uncharacterized protein</fullName>
    </submittedName>
</protein>
<comment type="caution">
    <text evidence="1">The sequence shown here is derived from an EMBL/GenBank/DDBJ whole genome shotgun (WGS) entry which is preliminary data.</text>
</comment>